<dbReference type="SUPFAM" id="SSF50249">
    <property type="entry name" value="Nucleic acid-binding proteins"/>
    <property type="match status" value="1"/>
</dbReference>
<dbReference type="GO" id="GO:0006281">
    <property type="term" value="P:DNA repair"/>
    <property type="evidence" value="ECO:0007669"/>
    <property type="project" value="UniProtKB-KW"/>
</dbReference>
<keyword evidence="4 11" id="KW-0347">Helicase</keyword>
<accession>A0A8J2XIW9</accession>
<evidence type="ECO:0000256" key="3">
    <source>
        <dbReference type="ARBA" id="ARBA00022801"/>
    </source>
</evidence>
<gene>
    <name evidence="11" type="primary">recG</name>
    <name evidence="11" type="ORF">GCM10011333_02210</name>
</gene>
<evidence type="ECO:0000313" key="11">
    <source>
        <dbReference type="EMBL" id="GGA03122.1"/>
    </source>
</evidence>
<evidence type="ECO:0000259" key="10">
    <source>
        <dbReference type="PROSITE" id="PS51194"/>
    </source>
</evidence>
<dbReference type="InterPro" id="IPR045562">
    <property type="entry name" value="RecG_dom3_C"/>
</dbReference>
<keyword evidence="7" id="KW-0234">DNA repair</keyword>
<dbReference type="EMBL" id="BMFY01000001">
    <property type="protein sequence ID" value="GGA03122.1"/>
    <property type="molecule type" value="Genomic_DNA"/>
</dbReference>
<keyword evidence="6" id="KW-0238">DNA-binding</keyword>
<dbReference type="InterPro" id="IPR027417">
    <property type="entry name" value="P-loop_NTPase"/>
</dbReference>
<dbReference type="InterPro" id="IPR047112">
    <property type="entry name" value="RecG/Mfd"/>
</dbReference>
<evidence type="ECO:0000313" key="12">
    <source>
        <dbReference type="Proteomes" id="UP000616114"/>
    </source>
</evidence>
<dbReference type="Pfam" id="PF19833">
    <property type="entry name" value="RecG_dom3_C"/>
    <property type="match status" value="1"/>
</dbReference>
<dbReference type="Pfam" id="PF00270">
    <property type="entry name" value="DEAD"/>
    <property type="match status" value="1"/>
</dbReference>
<dbReference type="GO" id="GO:0016787">
    <property type="term" value="F:hydrolase activity"/>
    <property type="evidence" value="ECO:0007669"/>
    <property type="project" value="UniProtKB-KW"/>
</dbReference>
<dbReference type="SMART" id="SM00487">
    <property type="entry name" value="DEXDc"/>
    <property type="match status" value="1"/>
</dbReference>
<keyword evidence="3" id="KW-0378">Hydrolase</keyword>
<evidence type="ECO:0000256" key="4">
    <source>
        <dbReference type="ARBA" id="ARBA00022806"/>
    </source>
</evidence>
<evidence type="ECO:0000256" key="5">
    <source>
        <dbReference type="ARBA" id="ARBA00022840"/>
    </source>
</evidence>
<evidence type="ECO:0000256" key="8">
    <source>
        <dbReference type="ARBA" id="ARBA00049819"/>
    </source>
</evidence>
<evidence type="ECO:0000256" key="2">
    <source>
        <dbReference type="ARBA" id="ARBA00022763"/>
    </source>
</evidence>
<evidence type="ECO:0000259" key="9">
    <source>
        <dbReference type="PROSITE" id="PS51192"/>
    </source>
</evidence>
<dbReference type="GO" id="GO:0003678">
    <property type="term" value="F:DNA helicase activity"/>
    <property type="evidence" value="ECO:0007669"/>
    <property type="project" value="TreeGrafter"/>
</dbReference>
<dbReference type="Gene3D" id="2.40.50.140">
    <property type="entry name" value="Nucleic acid-binding proteins"/>
    <property type="match status" value="1"/>
</dbReference>
<comment type="caution">
    <text evidence="11">The sequence shown here is derived from an EMBL/GenBank/DDBJ whole genome shotgun (WGS) entry which is preliminary data.</text>
</comment>
<sequence>MTATEKPFLDRSLSAFVPPRQAKAFREAGLATAGALLRYFPRRYIDPGELTDLAGLEIGVEATVQGRIVSVGSRRMHSRRGHLTEVRLRDDSGAELTATFFNQPWLERKLTGRRSMVLSGKTGLYRGKLQLASPRWLDEPGEVALDEESALEVAIRPTPLYPATADLSTKTVMTVIRQLLELILVEPVDDPLPAPLRRRHGYPELVEALRLVHTPATMEDAHRGLARFRFEEAFALQTVLARRRADTAAASAVPRPLRPEDQDSVLRVFDEALPFTLTAAQRRAGEEIGADLARESPMNRLLHGEVGAGKTLVALRAMLQTVDAGGQAVLLAPTEVLAAQHFASLTGALGELGDRVKVVLLTGSMPQALKRQALLDIVTGEADIVVGTHALLEDRVSFFQLGLVVVDEQHRFGVDQREALRGKGGDAVPHTLVMTATPIPRTVAMTVFGDLDVSVLDELPSGRRDISTHAVPLGSHPHWMERVWQRLAELVDAGQQVYIVVPRIGDEAGGRSAAVDGADEAAGVDGVGEPPGAAEATGAKGGWGVQDALEAVLARPEFNGRTAEIMHGRLRPEEKDAVMGRFARGEVDVLVATTVIEVGVDVRNATGMLVLDANRFGIAQLHQIRGRVGRGGQPGLCFLVTEDTEESEAFQRLSAVAGSNDGFELSELDVRQRREGDVLGRDQSGRRSGLKLLSVIDDHRVLARAREEAVAIVAEDPGLEAHPALAALCREILSEDREQYIDLA</sequence>
<dbReference type="InterPro" id="IPR014001">
    <property type="entry name" value="Helicase_ATP-bd"/>
</dbReference>
<dbReference type="CDD" id="cd17992">
    <property type="entry name" value="DEXHc_RecG"/>
    <property type="match status" value="1"/>
</dbReference>
<evidence type="ECO:0000256" key="7">
    <source>
        <dbReference type="ARBA" id="ARBA00023204"/>
    </source>
</evidence>
<keyword evidence="12" id="KW-1185">Reference proteome</keyword>
<dbReference type="PANTHER" id="PTHR47964:SF1">
    <property type="entry name" value="ATP-DEPENDENT DNA HELICASE HOMOLOG RECG, CHLOROPLASTIC"/>
    <property type="match status" value="1"/>
</dbReference>
<dbReference type="PROSITE" id="PS51194">
    <property type="entry name" value="HELICASE_CTER"/>
    <property type="match status" value="1"/>
</dbReference>
<reference evidence="11" key="2">
    <citation type="submission" date="2020-09" db="EMBL/GenBank/DDBJ databases">
        <authorList>
            <person name="Sun Q."/>
            <person name="Zhou Y."/>
        </authorList>
    </citation>
    <scope>NUCLEOTIDE SEQUENCE</scope>
    <source>
        <strain evidence="11">CGMCC 1.12785</strain>
    </source>
</reference>
<keyword evidence="2" id="KW-0227">DNA damage</keyword>
<evidence type="ECO:0000256" key="1">
    <source>
        <dbReference type="ARBA" id="ARBA00022741"/>
    </source>
</evidence>
<proteinExistence type="predicted"/>
<feature type="domain" description="Helicase ATP-binding" evidence="9">
    <location>
        <begin position="291"/>
        <end position="456"/>
    </location>
</feature>
<dbReference type="SMART" id="SM00490">
    <property type="entry name" value="HELICc"/>
    <property type="match status" value="1"/>
</dbReference>
<dbReference type="GO" id="GO:0005524">
    <property type="term" value="F:ATP binding"/>
    <property type="evidence" value="ECO:0007669"/>
    <property type="project" value="UniProtKB-KW"/>
</dbReference>
<dbReference type="Proteomes" id="UP000616114">
    <property type="component" value="Unassembled WGS sequence"/>
</dbReference>
<dbReference type="AlphaFoldDB" id="A0A8J2XIW9"/>
<feature type="domain" description="Helicase C-terminal" evidence="10">
    <location>
        <begin position="519"/>
        <end position="671"/>
    </location>
</feature>
<dbReference type="InterPro" id="IPR001650">
    <property type="entry name" value="Helicase_C-like"/>
</dbReference>
<dbReference type="PROSITE" id="PS51192">
    <property type="entry name" value="HELICASE_ATP_BIND_1"/>
    <property type="match status" value="1"/>
</dbReference>
<dbReference type="Pfam" id="PF00271">
    <property type="entry name" value="Helicase_C"/>
    <property type="match status" value="1"/>
</dbReference>
<keyword evidence="1" id="KW-0547">Nucleotide-binding</keyword>
<organism evidence="11 12">
    <name type="scientific">Sediminivirga luteola</name>
    <dbReference type="NCBI Taxonomy" id="1774748"/>
    <lineage>
        <taxon>Bacteria</taxon>
        <taxon>Bacillati</taxon>
        <taxon>Actinomycetota</taxon>
        <taxon>Actinomycetes</taxon>
        <taxon>Micrococcales</taxon>
        <taxon>Brevibacteriaceae</taxon>
        <taxon>Sediminivirga</taxon>
    </lineage>
</organism>
<dbReference type="SUPFAM" id="SSF52540">
    <property type="entry name" value="P-loop containing nucleoside triphosphate hydrolases"/>
    <property type="match status" value="2"/>
</dbReference>
<protein>
    <recommendedName>
        <fullName evidence="8">Probable DNA 3'-5' helicase RecG</fullName>
    </recommendedName>
</protein>
<dbReference type="InterPro" id="IPR012340">
    <property type="entry name" value="NA-bd_OB-fold"/>
</dbReference>
<evidence type="ECO:0000256" key="6">
    <source>
        <dbReference type="ARBA" id="ARBA00023125"/>
    </source>
</evidence>
<dbReference type="RefSeq" id="WP_188549069.1">
    <property type="nucleotide sequence ID" value="NZ_BMFY01000001.1"/>
</dbReference>
<keyword evidence="5" id="KW-0067">ATP-binding</keyword>
<dbReference type="PANTHER" id="PTHR47964">
    <property type="entry name" value="ATP-DEPENDENT DNA HELICASE HOMOLOG RECG, CHLOROPLASTIC"/>
    <property type="match status" value="1"/>
</dbReference>
<dbReference type="Pfam" id="PF17191">
    <property type="entry name" value="RecG_wedge"/>
    <property type="match status" value="1"/>
</dbReference>
<dbReference type="Gene3D" id="3.40.50.300">
    <property type="entry name" value="P-loop containing nucleotide triphosphate hydrolases"/>
    <property type="match status" value="2"/>
</dbReference>
<name>A0A8J2XIW9_9MICO</name>
<dbReference type="CDD" id="cd04488">
    <property type="entry name" value="RecG_wedge_OBF"/>
    <property type="match status" value="1"/>
</dbReference>
<reference evidence="11" key="1">
    <citation type="journal article" date="2014" name="Int. J. Syst. Evol. Microbiol.">
        <title>Complete genome sequence of Corynebacterium casei LMG S-19264T (=DSM 44701T), isolated from a smear-ripened cheese.</title>
        <authorList>
            <consortium name="US DOE Joint Genome Institute (JGI-PGF)"/>
            <person name="Walter F."/>
            <person name="Albersmeier A."/>
            <person name="Kalinowski J."/>
            <person name="Ruckert C."/>
        </authorList>
    </citation>
    <scope>NUCLEOTIDE SEQUENCE</scope>
    <source>
        <strain evidence="11">CGMCC 1.12785</strain>
    </source>
</reference>
<dbReference type="InterPro" id="IPR011545">
    <property type="entry name" value="DEAD/DEAH_box_helicase_dom"/>
</dbReference>
<dbReference type="GO" id="GO:0003677">
    <property type="term" value="F:DNA binding"/>
    <property type="evidence" value="ECO:0007669"/>
    <property type="project" value="UniProtKB-KW"/>
</dbReference>
<dbReference type="InterPro" id="IPR033454">
    <property type="entry name" value="RecG_wedge"/>
</dbReference>